<dbReference type="Pfam" id="PF03466">
    <property type="entry name" value="LysR_substrate"/>
    <property type="match status" value="1"/>
</dbReference>
<proteinExistence type="inferred from homology"/>
<dbReference type="PANTHER" id="PTHR30126:SF39">
    <property type="entry name" value="HTH-TYPE TRANSCRIPTIONAL REGULATOR CYSL"/>
    <property type="match status" value="1"/>
</dbReference>
<dbReference type="InterPro" id="IPR005119">
    <property type="entry name" value="LysR_subst-bd"/>
</dbReference>
<dbReference type="AlphaFoldDB" id="A0A8J3J8P3"/>
<evidence type="ECO:0000259" key="5">
    <source>
        <dbReference type="PROSITE" id="PS50931"/>
    </source>
</evidence>
<evidence type="ECO:0000256" key="2">
    <source>
        <dbReference type="ARBA" id="ARBA00023015"/>
    </source>
</evidence>
<dbReference type="Gene3D" id="1.10.10.10">
    <property type="entry name" value="Winged helix-like DNA-binding domain superfamily/Winged helix DNA-binding domain"/>
    <property type="match status" value="1"/>
</dbReference>
<dbReference type="GO" id="GO:0000976">
    <property type="term" value="F:transcription cis-regulatory region binding"/>
    <property type="evidence" value="ECO:0007669"/>
    <property type="project" value="TreeGrafter"/>
</dbReference>
<evidence type="ECO:0000256" key="4">
    <source>
        <dbReference type="ARBA" id="ARBA00023163"/>
    </source>
</evidence>
<dbReference type="PROSITE" id="PS50931">
    <property type="entry name" value="HTH_LYSR"/>
    <property type="match status" value="1"/>
</dbReference>
<keyword evidence="2" id="KW-0805">Transcription regulation</keyword>
<dbReference type="InterPro" id="IPR000847">
    <property type="entry name" value="LysR_HTH_N"/>
</dbReference>
<dbReference type="PANTHER" id="PTHR30126">
    <property type="entry name" value="HTH-TYPE TRANSCRIPTIONAL REGULATOR"/>
    <property type="match status" value="1"/>
</dbReference>
<dbReference type="Pfam" id="PF00126">
    <property type="entry name" value="HTH_1"/>
    <property type="match status" value="1"/>
</dbReference>
<organism evidence="6 7">
    <name type="scientific">Actinocatenispora rupis</name>
    <dbReference type="NCBI Taxonomy" id="519421"/>
    <lineage>
        <taxon>Bacteria</taxon>
        <taxon>Bacillati</taxon>
        <taxon>Actinomycetota</taxon>
        <taxon>Actinomycetes</taxon>
        <taxon>Micromonosporales</taxon>
        <taxon>Micromonosporaceae</taxon>
        <taxon>Actinocatenispora</taxon>
    </lineage>
</organism>
<dbReference type="PRINTS" id="PR00039">
    <property type="entry name" value="HTHLYSR"/>
</dbReference>
<evidence type="ECO:0000256" key="1">
    <source>
        <dbReference type="ARBA" id="ARBA00009437"/>
    </source>
</evidence>
<gene>
    <name evidence="6" type="ORF">Aru02nite_46300</name>
</gene>
<comment type="similarity">
    <text evidence="1">Belongs to the LysR transcriptional regulatory family.</text>
</comment>
<name>A0A8J3J8P3_9ACTN</name>
<evidence type="ECO:0000313" key="6">
    <source>
        <dbReference type="EMBL" id="GID13741.1"/>
    </source>
</evidence>
<evidence type="ECO:0000313" key="7">
    <source>
        <dbReference type="Proteomes" id="UP000612808"/>
    </source>
</evidence>
<dbReference type="InterPro" id="IPR036388">
    <property type="entry name" value="WH-like_DNA-bd_sf"/>
</dbReference>
<dbReference type="GO" id="GO:0003700">
    <property type="term" value="F:DNA-binding transcription factor activity"/>
    <property type="evidence" value="ECO:0007669"/>
    <property type="project" value="InterPro"/>
</dbReference>
<keyword evidence="3" id="KW-0238">DNA-binding</keyword>
<keyword evidence="4" id="KW-0804">Transcription</keyword>
<protein>
    <submittedName>
        <fullName evidence="6">Transcriptional regulator</fullName>
    </submittedName>
</protein>
<dbReference type="SUPFAM" id="SSF53850">
    <property type="entry name" value="Periplasmic binding protein-like II"/>
    <property type="match status" value="1"/>
</dbReference>
<feature type="domain" description="HTH lysR-type" evidence="5">
    <location>
        <begin position="15"/>
        <end position="71"/>
    </location>
</feature>
<dbReference type="Proteomes" id="UP000612808">
    <property type="component" value="Unassembled WGS sequence"/>
</dbReference>
<evidence type="ECO:0000256" key="3">
    <source>
        <dbReference type="ARBA" id="ARBA00023125"/>
    </source>
</evidence>
<keyword evidence="7" id="KW-1185">Reference proteome</keyword>
<dbReference type="InterPro" id="IPR036390">
    <property type="entry name" value="WH_DNA-bd_sf"/>
</dbReference>
<dbReference type="EMBL" id="BOMB01000026">
    <property type="protein sequence ID" value="GID13741.1"/>
    <property type="molecule type" value="Genomic_DNA"/>
</dbReference>
<dbReference type="Gene3D" id="3.40.190.10">
    <property type="entry name" value="Periplasmic binding protein-like II"/>
    <property type="match status" value="2"/>
</dbReference>
<sequence>MAPADPPISDLTTADLASLRLFVDTVTLGSLSAAARRQRITQPSASQALRRLERRLGIELLIRTPRGSRPTPEGARLADLAGRVLTELDAFAAEARALRSAGHRHVRIAASYTNAEYVLPAVIARYRAVRPDVVVSLAVANSAAVVARVLDRTADLGFVEDPGAHPDLAETVIATDDLAVVVAPGHPWARRTVPLPAAELAATPLLLREPDSGTRATYELAVSRVGAAVATPLGVMTSTAALKTAVRAGLGATLVSRLAVATELAGGDLVAVPVDGLDLRRELRALWRPAHRHALTADFLAALDRA</sequence>
<reference evidence="6" key="1">
    <citation type="submission" date="2021-01" db="EMBL/GenBank/DDBJ databases">
        <title>Whole genome shotgun sequence of Actinocatenispora rupis NBRC 107355.</title>
        <authorList>
            <person name="Komaki H."/>
            <person name="Tamura T."/>
        </authorList>
    </citation>
    <scope>NUCLEOTIDE SEQUENCE</scope>
    <source>
        <strain evidence="6">NBRC 107355</strain>
    </source>
</reference>
<dbReference type="RefSeq" id="WP_203661041.1">
    <property type="nucleotide sequence ID" value="NZ_BAAAZM010000020.1"/>
</dbReference>
<comment type="caution">
    <text evidence="6">The sequence shown here is derived from an EMBL/GenBank/DDBJ whole genome shotgun (WGS) entry which is preliminary data.</text>
</comment>
<dbReference type="SUPFAM" id="SSF46785">
    <property type="entry name" value="Winged helix' DNA-binding domain"/>
    <property type="match status" value="1"/>
</dbReference>
<accession>A0A8J3J8P3</accession>